<comment type="function">
    <text evidence="1">Required for the transposition of the insertion element.</text>
</comment>
<dbReference type="SUPFAM" id="SSF46689">
    <property type="entry name" value="Homeodomain-like"/>
    <property type="match status" value="1"/>
</dbReference>
<dbReference type="GO" id="GO:0006313">
    <property type="term" value="P:DNA transposition"/>
    <property type="evidence" value="ECO:0007669"/>
    <property type="project" value="InterPro"/>
</dbReference>
<organism evidence="8 9">
    <name type="scientific">Rubrivivax rivuli</name>
    <dbReference type="NCBI Taxonomy" id="1862385"/>
    <lineage>
        <taxon>Bacteria</taxon>
        <taxon>Pseudomonadati</taxon>
        <taxon>Pseudomonadota</taxon>
        <taxon>Betaproteobacteria</taxon>
        <taxon>Burkholderiales</taxon>
        <taxon>Sphaerotilaceae</taxon>
        <taxon>Rubrivivax</taxon>
    </lineage>
</organism>
<dbReference type="PANTHER" id="PTHR10948">
    <property type="entry name" value="TRANSPOSASE"/>
    <property type="match status" value="1"/>
</dbReference>
<dbReference type="InterPro" id="IPR053392">
    <property type="entry name" value="Transposase_IS30-like"/>
</dbReference>
<dbReference type="GO" id="GO:0004803">
    <property type="term" value="F:transposase activity"/>
    <property type="evidence" value="ECO:0007669"/>
    <property type="project" value="InterPro"/>
</dbReference>
<evidence type="ECO:0000256" key="6">
    <source>
        <dbReference type="SAM" id="MobiDB-lite"/>
    </source>
</evidence>
<dbReference type="SUPFAM" id="SSF53098">
    <property type="entry name" value="Ribonuclease H-like"/>
    <property type="match status" value="1"/>
</dbReference>
<dbReference type="PROSITE" id="PS01043">
    <property type="entry name" value="TRANSPOSASE_IS30"/>
    <property type="match status" value="1"/>
</dbReference>
<comment type="similarity">
    <text evidence="2">Belongs to the transposase IS30 family.</text>
</comment>
<comment type="caution">
    <text evidence="8">The sequence shown here is derived from an EMBL/GenBank/DDBJ whole genome shotgun (WGS) entry which is preliminary data.</text>
</comment>
<evidence type="ECO:0000313" key="8">
    <source>
        <dbReference type="EMBL" id="RVU42849.1"/>
    </source>
</evidence>
<dbReference type="GO" id="GO:0005829">
    <property type="term" value="C:cytosol"/>
    <property type="evidence" value="ECO:0007669"/>
    <property type="project" value="TreeGrafter"/>
</dbReference>
<keyword evidence="3" id="KW-0815">Transposition</keyword>
<dbReference type="Pfam" id="PF00665">
    <property type="entry name" value="rve"/>
    <property type="match status" value="1"/>
</dbReference>
<protein>
    <submittedName>
        <fullName evidence="8">IS30 family transposase</fullName>
    </submittedName>
</protein>
<dbReference type="InterPro" id="IPR009057">
    <property type="entry name" value="Homeodomain-like_sf"/>
</dbReference>
<dbReference type="AlphaFoldDB" id="A0A437R7U2"/>
<dbReference type="InterPro" id="IPR012337">
    <property type="entry name" value="RNaseH-like_sf"/>
</dbReference>
<dbReference type="PROSITE" id="PS50994">
    <property type="entry name" value="INTEGRASE"/>
    <property type="match status" value="1"/>
</dbReference>
<dbReference type="PANTHER" id="PTHR10948:SF23">
    <property type="entry name" value="TRANSPOSASE INSI FOR INSERTION SEQUENCE ELEMENT IS30A-RELATED"/>
    <property type="match status" value="1"/>
</dbReference>
<proteinExistence type="inferred from homology"/>
<dbReference type="NCBIfam" id="NF033563">
    <property type="entry name" value="transpos_IS30"/>
    <property type="match status" value="1"/>
</dbReference>
<keyword evidence="5" id="KW-0233">DNA recombination</keyword>
<accession>A0A437R7U2</accession>
<dbReference type="Gene3D" id="3.30.420.10">
    <property type="entry name" value="Ribonuclease H-like superfamily/Ribonuclease H"/>
    <property type="match status" value="1"/>
</dbReference>
<evidence type="ECO:0000256" key="4">
    <source>
        <dbReference type="ARBA" id="ARBA00023125"/>
    </source>
</evidence>
<dbReference type="InterPro" id="IPR051917">
    <property type="entry name" value="Transposase-Integrase"/>
</dbReference>
<feature type="compositionally biased region" description="Basic and acidic residues" evidence="6">
    <location>
        <begin position="156"/>
        <end position="169"/>
    </location>
</feature>
<dbReference type="InterPro" id="IPR001584">
    <property type="entry name" value="Integrase_cat-core"/>
</dbReference>
<evidence type="ECO:0000256" key="2">
    <source>
        <dbReference type="ARBA" id="ARBA00006363"/>
    </source>
</evidence>
<gene>
    <name evidence="8" type="ORF">EOE66_21475</name>
</gene>
<evidence type="ECO:0000256" key="5">
    <source>
        <dbReference type="ARBA" id="ARBA00023172"/>
    </source>
</evidence>
<dbReference type="OrthoDB" id="9803231at2"/>
<feature type="region of interest" description="Disordered" evidence="6">
    <location>
        <begin position="150"/>
        <end position="169"/>
    </location>
</feature>
<dbReference type="InterPro" id="IPR025246">
    <property type="entry name" value="IS30-like_HTH"/>
</dbReference>
<evidence type="ECO:0000256" key="3">
    <source>
        <dbReference type="ARBA" id="ARBA00022578"/>
    </source>
</evidence>
<keyword evidence="4" id="KW-0238">DNA-binding</keyword>
<dbReference type="Proteomes" id="UP000285575">
    <property type="component" value="Unassembled WGS sequence"/>
</dbReference>
<evidence type="ECO:0000256" key="1">
    <source>
        <dbReference type="ARBA" id="ARBA00002190"/>
    </source>
</evidence>
<dbReference type="EMBL" id="SACR01000009">
    <property type="protein sequence ID" value="RVU42849.1"/>
    <property type="molecule type" value="Genomic_DNA"/>
</dbReference>
<feature type="domain" description="Integrase catalytic" evidence="7">
    <location>
        <begin position="157"/>
        <end position="318"/>
    </location>
</feature>
<dbReference type="Pfam" id="PF13936">
    <property type="entry name" value="HTH_38"/>
    <property type="match status" value="1"/>
</dbReference>
<evidence type="ECO:0000313" key="9">
    <source>
        <dbReference type="Proteomes" id="UP000285575"/>
    </source>
</evidence>
<name>A0A437R7U2_9BURK</name>
<sequence length="378" mass="43510">MGYHQLTARERYLIVEHKSMGESLRKIAKHLCRSVSTISRELKRNACTSDGRYRVEKAQSYAQARRRRCRRGTKFDAAWVAEVHRLVQRKWSPEQVSRRLLKEGRLSIGTATIYRWVAKDKARGGRSWLQTRQLSHRYRKGYRVVDRRGKVAGKRPLSERPAGARDRSEAGHIEGDTVMGKDGRHCLLTLVDRKTRKTRILKLPARQAWEVNKALVREVRAGRLKMKTLTLDNGTEFHGFKQLEEQLGIQVYFAQPYHSWERGTNENTNGLIRQYLPKRTCFKNLTQRQCNEIERELNDRPRKVLGFSTPNEAWAEECCTSNGNPCCLTFELTGPLRRDGLARAAKMYRVPQAGPRRPAVAGPVVQRGVRPHSCASPL</sequence>
<dbReference type="GO" id="GO:0015074">
    <property type="term" value="P:DNA integration"/>
    <property type="evidence" value="ECO:0007669"/>
    <property type="project" value="InterPro"/>
</dbReference>
<feature type="region of interest" description="Disordered" evidence="6">
    <location>
        <begin position="354"/>
        <end position="378"/>
    </location>
</feature>
<evidence type="ECO:0000259" key="7">
    <source>
        <dbReference type="PROSITE" id="PS50994"/>
    </source>
</evidence>
<reference evidence="8 9" key="1">
    <citation type="submission" date="2019-01" db="EMBL/GenBank/DDBJ databases">
        <authorList>
            <person name="Chen W.-M."/>
        </authorList>
    </citation>
    <scope>NUCLEOTIDE SEQUENCE [LARGE SCALE GENOMIC DNA]</scope>
    <source>
        <strain evidence="8 9">KYPY4</strain>
    </source>
</reference>
<dbReference type="GO" id="GO:0003677">
    <property type="term" value="F:DNA binding"/>
    <property type="evidence" value="ECO:0007669"/>
    <property type="project" value="UniProtKB-KW"/>
</dbReference>
<dbReference type="InterPro" id="IPR001598">
    <property type="entry name" value="Transposase_IS30_CS"/>
</dbReference>
<dbReference type="InterPro" id="IPR036397">
    <property type="entry name" value="RNaseH_sf"/>
</dbReference>
<keyword evidence="9" id="KW-1185">Reference proteome</keyword>